<evidence type="ECO:0000256" key="7">
    <source>
        <dbReference type="SAM" id="Phobius"/>
    </source>
</evidence>
<dbReference type="AlphaFoldDB" id="A0A2H0V701"/>
<feature type="transmembrane region" description="Helical" evidence="7">
    <location>
        <begin position="386"/>
        <end position="408"/>
    </location>
</feature>
<feature type="transmembrane region" description="Helical" evidence="7">
    <location>
        <begin position="296"/>
        <end position="321"/>
    </location>
</feature>
<dbReference type="Pfam" id="PF12704">
    <property type="entry name" value="MacB_PCD"/>
    <property type="match status" value="1"/>
</dbReference>
<feature type="transmembrane region" description="Helical" evidence="7">
    <location>
        <begin position="32"/>
        <end position="51"/>
    </location>
</feature>
<keyword evidence="4 7" id="KW-1133">Transmembrane helix</keyword>
<feature type="transmembrane region" description="Helical" evidence="7">
    <location>
        <begin position="341"/>
        <end position="374"/>
    </location>
</feature>
<evidence type="ECO:0000256" key="5">
    <source>
        <dbReference type="ARBA" id="ARBA00023136"/>
    </source>
</evidence>
<evidence type="ECO:0008006" key="12">
    <source>
        <dbReference type="Google" id="ProtNLM"/>
    </source>
</evidence>
<feature type="domain" description="MacB-like periplasmic core" evidence="9">
    <location>
        <begin position="31"/>
        <end position="257"/>
    </location>
</feature>
<comment type="similarity">
    <text evidence="6">Belongs to the ABC-4 integral membrane protein family.</text>
</comment>
<keyword evidence="2" id="KW-1003">Cell membrane</keyword>
<name>A0A2H0V701_9BACT</name>
<reference evidence="11" key="1">
    <citation type="submission" date="2017-09" db="EMBL/GenBank/DDBJ databases">
        <title>Depth-based differentiation of microbial function through sediment-hosted aquifers and enrichment of novel symbionts in the deep terrestrial subsurface.</title>
        <authorList>
            <person name="Probst A.J."/>
            <person name="Ladd B."/>
            <person name="Jarett J.K."/>
            <person name="Geller-Mcgrath D.E."/>
            <person name="Sieber C.M.K."/>
            <person name="Emerson J.B."/>
            <person name="Anantharaman K."/>
            <person name="Thomas B.C."/>
            <person name="Malmstrom R."/>
            <person name="Stieglmeier M."/>
            <person name="Klingl A."/>
            <person name="Woyke T."/>
            <person name="Ryan C.M."/>
            <person name="Banfield J.F."/>
        </authorList>
    </citation>
    <scope>NUCLEOTIDE SEQUENCE [LARGE SCALE GENOMIC DNA]</scope>
</reference>
<protein>
    <recommendedName>
        <fullName evidence="12">Multidrug ABC transporter substrate-binding protein</fullName>
    </recommendedName>
</protein>
<evidence type="ECO:0000256" key="4">
    <source>
        <dbReference type="ARBA" id="ARBA00022989"/>
    </source>
</evidence>
<gene>
    <name evidence="10" type="ORF">COT97_02695</name>
</gene>
<dbReference type="InterPro" id="IPR050250">
    <property type="entry name" value="Macrolide_Exporter_MacB"/>
</dbReference>
<organism evidence="10 11">
    <name type="scientific">Candidatus Falkowbacteria bacterium CG10_big_fil_rev_8_21_14_0_10_39_11</name>
    <dbReference type="NCBI Taxonomy" id="1974565"/>
    <lineage>
        <taxon>Bacteria</taxon>
        <taxon>Candidatus Falkowiibacteriota</taxon>
    </lineage>
</organism>
<evidence type="ECO:0000259" key="9">
    <source>
        <dbReference type="Pfam" id="PF12704"/>
    </source>
</evidence>
<evidence type="ECO:0000256" key="2">
    <source>
        <dbReference type="ARBA" id="ARBA00022475"/>
    </source>
</evidence>
<comment type="subcellular location">
    <subcellularLocation>
        <location evidence="1">Cell membrane</location>
        <topology evidence="1">Multi-pass membrane protein</topology>
    </subcellularLocation>
</comment>
<dbReference type="GO" id="GO:0005886">
    <property type="term" value="C:plasma membrane"/>
    <property type="evidence" value="ECO:0007669"/>
    <property type="project" value="UniProtKB-SubCell"/>
</dbReference>
<keyword evidence="3 7" id="KW-0812">Transmembrane</keyword>
<feature type="domain" description="ABC3 transporter permease C-terminal" evidence="8">
    <location>
        <begin position="300"/>
        <end position="418"/>
    </location>
</feature>
<dbReference type="InterPro" id="IPR025857">
    <property type="entry name" value="MacB_PCD"/>
</dbReference>
<dbReference type="GO" id="GO:0022857">
    <property type="term" value="F:transmembrane transporter activity"/>
    <property type="evidence" value="ECO:0007669"/>
    <property type="project" value="TreeGrafter"/>
</dbReference>
<sequence length="425" mass="46170">MIQLLPFATNNMLISTIKTAIQSLLHNKTRSLLTVVGIVIGITSVITVLSAGQAIKGLIIGEIEAFGSNYIQVEVKTPSTNQASVENAFSQVGGATITTLKESDAEEVAKLQNISAYYTAIMGQEIVGYQSEIEKVFLFGTNSDFLKIDTGEIDTGRFFDKEENQSLARVAVIGSKVKDNLFGDNDPIGKSIKIGKEKFTVIGVMKERGASFSLDMDGMIFLPVKTLQKRLLGIDYISFMIMQLVDNNLADQTAEDVIFTMRELHNITDPDRDDFAVTTMDQAMEMLDTIILGMQFLLIMLGSISLIVGGVGIMNIMYVSVTERTFEIGLRKSVGAKSGNILWQFLFEAIIITLIGGIIGIIFGLLLSILISIGAKSQGFDWEFSISIAGIILATSMSTIVGLVFGLYPAKKAAAMNPIQAISHE</sequence>
<dbReference type="Proteomes" id="UP000229901">
    <property type="component" value="Unassembled WGS sequence"/>
</dbReference>
<evidence type="ECO:0000313" key="10">
    <source>
        <dbReference type="EMBL" id="PIR94189.1"/>
    </source>
</evidence>
<evidence type="ECO:0000256" key="6">
    <source>
        <dbReference type="ARBA" id="ARBA00038076"/>
    </source>
</evidence>
<evidence type="ECO:0000259" key="8">
    <source>
        <dbReference type="Pfam" id="PF02687"/>
    </source>
</evidence>
<proteinExistence type="inferred from homology"/>
<evidence type="ECO:0000256" key="3">
    <source>
        <dbReference type="ARBA" id="ARBA00022692"/>
    </source>
</evidence>
<comment type="caution">
    <text evidence="10">The sequence shown here is derived from an EMBL/GenBank/DDBJ whole genome shotgun (WGS) entry which is preliminary data.</text>
</comment>
<dbReference type="InterPro" id="IPR003838">
    <property type="entry name" value="ABC3_permease_C"/>
</dbReference>
<dbReference type="Pfam" id="PF02687">
    <property type="entry name" value="FtsX"/>
    <property type="match status" value="1"/>
</dbReference>
<dbReference type="EMBL" id="PFAP01000015">
    <property type="protein sequence ID" value="PIR94189.1"/>
    <property type="molecule type" value="Genomic_DNA"/>
</dbReference>
<evidence type="ECO:0000313" key="11">
    <source>
        <dbReference type="Proteomes" id="UP000229901"/>
    </source>
</evidence>
<keyword evidence="5 7" id="KW-0472">Membrane</keyword>
<accession>A0A2H0V701</accession>
<evidence type="ECO:0000256" key="1">
    <source>
        <dbReference type="ARBA" id="ARBA00004651"/>
    </source>
</evidence>
<dbReference type="PANTHER" id="PTHR30572">
    <property type="entry name" value="MEMBRANE COMPONENT OF TRANSPORTER-RELATED"/>
    <property type="match status" value="1"/>
</dbReference>
<dbReference type="PANTHER" id="PTHR30572:SF4">
    <property type="entry name" value="ABC TRANSPORTER PERMEASE YTRF"/>
    <property type="match status" value="1"/>
</dbReference>